<evidence type="ECO:0000313" key="3">
    <source>
        <dbReference type="Proteomes" id="UP001230915"/>
    </source>
</evidence>
<dbReference type="InterPro" id="IPR003769">
    <property type="entry name" value="ClpS_core"/>
</dbReference>
<reference evidence="2 3" key="1">
    <citation type="submission" date="2023-08" db="EMBL/GenBank/DDBJ databases">
        <title>Mesonia sp. MT50, isolated from deep-sea sediment of the Mariana Trench.</title>
        <authorList>
            <person name="Fu H."/>
        </authorList>
    </citation>
    <scope>NUCLEOTIDE SEQUENCE [LARGE SCALE GENOMIC DNA]</scope>
    <source>
        <strain evidence="2 3">MT50</strain>
    </source>
</reference>
<dbReference type="RefSeq" id="WP_308864566.1">
    <property type="nucleotide sequence ID" value="NZ_JAVHUL010000021.1"/>
</dbReference>
<proteinExistence type="predicted"/>
<feature type="domain" description="Adaptor protein ClpS core" evidence="1">
    <location>
        <begin position="19"/>
        <end position="83"/>
    </location>
</feature>
<comment type="caution">
    <text evidence="2">The sequence shown here is derived from an EMBL/GenBank/DDBJ whole genome shotgun (WGS) entry which is preliminary data.</text>
</comment>
<dbReference type="InterPro" id="IPR014719">
    <property type="entry name" value="Ribosomal_bL12_C/ClpS-like"/>
</dbReference>
<dbReference type="SUPFAM" id="SSF54736">
    <property type="entry name" value="ClpS-like"/>
    <property type="match status" value="1"/>
</dbReference>
<evidence type="ECO:0000259" key="1">
    <source>
        <dbReference type="Pfam" id="PF02617"/>
    </source>
</evidence>
<dbReference type="Gene3D" id="3.30.1390.10">
    <property type="match status" value="1"/>
</dbReference>
<accession>A0ABU1A207</accession>
<protein>
    <submittedName>
        <fullName evidence="2">ATP-dependent Clp protease adaptor ClpS</fullName>
    </submittedName>
</protein>
<dbReference type="GO" id="GO:0006508">
    <property type="term" value="P:proteolysis"/>
    <property type="evidence" value="ECO:0007669"/>
    <property type="project" value="UniProtKB-KW"/>
</dbReference>
<keyword evidence="2" id="KW-0378">Hydrolase</keyword>
<name>A0ABU1A207_9FLAO</name>
<dbReference type="Pfam" id="PF02617">
    <property type="entry name" value="ClpS"/>
    <property type="match status" value="1"/>
</dbReference>
<sequence>MSVQEEVLEEVEIKEEVNQQNEIVVFNDEVNTFDHVIDMLIAACDHDPLQAEQCTMLIHYKGKCAVKTGDYDDLKPRCSQLLDAGISAEIH</sequence>
<dbReference type="Proteomes" id="UP001230915">
    <property type="component" value="Unassembled WGS sequence"/>
</dbReference>
<organism evidence="2 3">
    <name type="scientific">Mesonia profundi</name>
    <dbReference type="NCBI Taxonomy" id="3070998"/>
    <lineage>
        <taxon>Bacteria</taxon>
        <taxon>Pseudomonadati</taxon>
        <taxon>Bacteroidota</taxon>
        <taxon>Flavobacteriia</taxon>
        <taxon>Flavobacteriales</taxon>
        <taxon>Flavobacteriaceae</taxon>
        <taxon>Mesonia</taxon>
    </lineage>
</organism>
<dbReference type="EMBL" id="JAVHUL010000021">
    <property type="protein sequence ID" value="MDQ7917733.1"/>
    <property type="molecule type" value="Genomic_DNA"/>
</dbReference>
<evidence type="ECO:0000313" key="2">
    <source>
        <dbReference type="EMBL" id="MDQ7917733.1"/>
    </source>
</evidence>
<gene>
    <name evidence="2" type="ORF">RBU60_09115</name>
</gene>
<dbReference type="GO" id="GO:0008233">
    <property type="term" value="F:peptidase activity"/>
    <property type="evidence" value="ECO:0007669"/>
    <property type="project" value="UniProtKB-KW"/>
</dbReference>
<keyword evidence="3" id="KW-1185">Reference proteome</keyword>
<keyword evidence="2" id="KW-0645">Protease</keyword>